<evidence type="ECO:0000256" key="2">
    <source>
        <dbReference type="SAM" id="MobiDB-lite"/>
    </source>
</evidence>
<dbReference type="eggNOG" id="KOG4177">
    <property type="taxonomic scope" value="Eukaryota"/>
</dbReference>
<dbReference type="Proteomes" id="UP000000305">
    <property type="component" value="Unassembled WGS sequence"/>
</dbReference>
<feature type="region of interest" description="Disordered" evidence="2">
    <location>
        <begin position="398"/>
        <end position="419"/>
    </location>
</feature>
<dbReference type="AlphaFoldDB" id="E9HV28"/>
<dbReference type="PROSITE" id="PS50297">
    <property type="entry name" value="ANK_REP_REGION"/>
    <property type="match status" value="1"/>
</dbReference>
<dbReference type="SMART" id="SM00248">
    <property type="entry name" value="ANK"/>
    <property type="match status" value="6"/>
</dbReference>
<dbReference type="PANTHER" id="PTHR24125">
    <property type="entry name" value="ANKYRIN REPEAT AND DEATH DOMAIN-CONTAINING PROTEIN"/>
    <property type="match status" value="1"/>
</dbReference>
<dbReference type="Gene3D" id="1.25.40.20">
    <property type="entry name" value="Ankyrin repeat-containing domain"/>
    <property type="match status" value="1"/>
</dbReference>
<feature type="compositionally biased region" description="Polar residues" evidence="2">
    <location>
        <begin position="398"/>
        <end position="411"/>
    </location>
</feature>
<evidence type="ECO:0000313" key="3">
    <source>
        <dbReference type="EMBL" id="EFX64401.1"/>
    </source>
</evidence>
<dbReference type="PANTHER" id="PTHR24125:SF5">
    <property type="entry name" value="ANKYRIN REPEAT PROTEIN"/>
    <property type="match status" value="1"/>
</dbReference>
<evidence type="ECO:0000256" key="1">
    <source>
        <dbReference type="PROSITE-ProRule" id="PRU00023"/>
    </source>
</evidence>
<name>E9HV28_DAPPU</name>
<gene>
    <name evidence="3" type="ORF">DAPPUDRAFT_266475</name>
</gene>
<dbReference type="KEGG" id="dpx:DAPPUDRAFT_266475"/>
<dbReference type="InterPro" id="IPR036770">
    <property type="entry name" value="Ankyrin_rpt-contain_sf"/>
</dbReference>
<dbReference type="PhylomeDB" id="E9HV28"/>
<dbReference type="Pfam" id="PF12796">
    <property type="entry name" value="Ank_2"/>
    <property type="match status" value="2"/>
</dbReference>
<evidence type="ECO:0000313" key="4">
    <source>
        <dbReference type="Proteomes" id="UP000000305"/>
    </source>
</evidence>
<dbReference type="InParanoid" id="E9HV28"/>
<dbReference type="HOGENOM" id="CLU_046471_0_0_1"/>
<dbReference type="InterPro" id="IPR002110">
    <property type="entry name" value="Ankyrin_rpt"/>
</dbReference>
<proteinExistence type="predicted"/>
<dbReference type="OrthoDB" id="20872at2759"/>
<reference evidence="3 4" key="1">
    <citation type="journal article" date="2011" name="Science">
        <title>The ecoresponsive genome of Daphnia pulex.</title>
        <authorList>
            <person name="Colbourne J.K."/>
            <person name="Pfrender M.E."/>
            <person name="Gilbert D."/>
            <person name="Thomas W.K."/>
            <person name="Tucker A."/>
            <person name="Oakley T.H."/>
            <person name="Tokishita S."/>
            <person name="Aerts A."/>
            <person name="Arnold G.J."/>
            <person name="Basu M.K."/>
            <person name="Bauer D.J."/>
            <person name="Caceres C.E."/>
            <person name="Carmel L."/>
            <person name="Casola C."/>
            <person name="Choi J.H."/>
            <person name="Detter J.C."/>
            <person name="Dong Q."/>
            <person name="Dusheyko S."/>
            <person name="Eads B.D."/>
            <person name="Frohlich T."/>
            <person name="Geiler-Samerotte K.A."/>
            <person name="Gerlach D."/>
            <person name="Hatcher P."/>
            <person name="Jogdeo S."/>
            <person name="Krijgsveld J."/>
            <person name="Kriventseva E.V."/>
            <person name="Kultz D."/>
            <person name="Laforsch C."/>
            <person name="Lindquist E."/>
            <person name="Lopez J."/>
            <person name="Manak J.R."/>
            <person name="Muller J."/>
            <person name="Pangilinan J."/>
            <person name="Patwardhan R.P."/>
            <person name="Pitluck S."/>
            <person name="Pritham E.J."/>
            <person name="Rechtsteiner A."/>
            <person name="Rho M."/>
            <person name="Rogozin I.B."/>
            <person name="Sakarya O."/>
            <person name="Salamov A."/>
            <person name="Schaack S."/>
            <person name="Shapiro H."/>
            <person name="Shiga Y."/>
            <person name="Skalitzky C."/>
            <person name="Smith Z."/>
            <person name="Souvorov A."/>
            <person name="Sung W."/>
            <person name="Tang Z."/>
            <person name="Tsuchiya D."/>
            <person name="Tu H."/>
            <person name="Vos H."/>
            <person name="Wang M."/>
            <person name="Wolf Y.I."/>
            <person name="Yamagata H."/>
            <person name="Yamada T."/>
            <person name="Ye Y."/>
            <person name="Shaw J.R."/>
            <person name="Andrews J."/>
            <person name="Crease T.J."/>
            <person name="Tang H."/>
            <person name="Lucas S.M."/>
            <person name="Robertson H.M."/>
            <person name="Bork P."/>
            <person name="Koonin E.V."/>
            <person name="Zdobnov E.M."/>
            <person name="Grigoriev I.V."/>
            <person name="Lynch M."/>
            <person name="Boore J.L."/>
        </authorList>
    </citation>
    <scope>NUCLEOTIDE SEQUENCE [LARGE SCALE GENOMIC DNA]</scope>
</reference>
<dbReference type="InterPro" id="IPR052457">
    <property type="entry name" value="Ankyrin-DD_containing_protein"/>
</dbReference>
<keyword evidence="1" id="KW-0040">ANK repeat</keyword>
<sequence length="495" mass="57531">MELHDMSRRRSGYFRHGIEREVPKVHELVIMDDGDALAAWLDRHPEDVENRFRLKTPLLVAIKHDAYECFQILLQRNANLEEYNPKNETALLIAVRLNRTRMVEDLIALNANIMPEDRMARTVTEILISRDDVETLKFLHIQRGNLIDHDLHNKEFPLTLAISHQSQKCIDYILSLKPKAQSFLIRRKYNCPISAAIRRNDYKTMEQLVTLEEFPYIVNKKIHKSIAYIHLAVDKRRPEIVKLLLQNGAMVNLLDNNNNTLVHYVSDIPTLKILIAHKARLDVVNNFDHTPIMTAAKEQRNNIFQYLRLYNLKQQEQQNPVVTVSKPTFHERFGRYYRERIREINEILIAKETLRPDDEELPALSCEMPPLEEVELPTTYIFCGRPLVSLADPTNNAATQQETRNETTGHYSTVKDGMSRHDETTPILKVRQLKQLQGEKRMNLPPPPGSRFIHTEPLSVNGSEESDMEMEIAFTRNLKFSKFGGEDPTDWDSDN</sequence>
<feature type="repeat" description="ANK" evidence="1">
    <location>
        <begin position="224"/>
        <end position="256"/>
    </location>
</feature>
<dbReference type="SUPFAM" id="SSF48403">
    <property type="entry name" value="Ankyrin repeat"/>
    <property type="match status" value="1"/>
</dbReference>
<protein>
    <submittedName>
        <fullName evidence="3">Uncharacterized protein</fullName>
    </submittedName>
</protein>
<dbReference type="EMBL" id="GL732835">
    <property type="protein sequence ID" value="EFX64401.1"/>
    <property type="molecule type" value="Genomic_DNA"/>
</dbReference>
<keyword evidence="4" id="KW-1185">Reference proteome</keyword>
<accession>E9HV28</accession>
<organism evidence="3 4">
    <name type="scientific">Daphnia pulex</name>
    <name type="common">Water flea</name>
    <dbReference type="NCBI Taxonomy" id="6669"/>
    <lineage>
        <taxon>Eukaryota</taxon>
        <taxon>Metazoa</taxon>
        <taxon>Ecdysozoa</taxon>
        <taxon>Arthropoda</taxon>
        <taxon>Crustacea</taxon>
        <taxon>Branchiopoda</taxon>
        <taxon>Diplostraca</taxon>
        <taxon>Cladocera</taxon>
        <taxon>Anomopoda</taxon>
        <taxon>Daphniidae</taxon>
        <taxon>Daphnia</taxon>
    </lineage>
</organism>
<dbReference type="PROSITE" id="PS50088">
    <property type="entry name" value="ANK_REPEAT"/>
    <property type="match status" value="1"/>
</dbReference>